<feature type="region of interest" description="Disordered" evidence="1">
    <location>
        <begin position="87"/>
        <end position="139"/>
    </location>
</feature>
<evidence type="ECO:0000313" key="3">
    <source>
        <dbReference type="Proteomes" id="UP000684084"/>
    </source>
</evidence>
<feature type="compositionally biased region" description="Polar residues" evidence="1">
    <location>
        <begin position="87"/>
        <end position="98"/>
    </location>
</feature>
<dbReference type="EMBL" id="CAGKOT010000024">
    <property type="protein sequence ID" value="CAB5368110.1"/>
    <property type="molecule type" value="Genomic_DNA"/>
</dbReference>
<dbReference type="AlphaFoldDB" id="A0A915ZB76"/>
<evidence type="ECO:0000256" key="1">
    <source>
        <dbReference type="SAM" id="MobiDB-lite"/>
    </source>
</evidence>
<gene>
    <name evidence="2" type="ORF">CHRIB12_LOCUS11609</name>
</gene>
<proteinExistence type="predicted"/>
<reference evidence="2" key="1">
    <citation type="submission" date="2020-05" db="EMBL/GenBank/DDBJ databases">
        <authorList>
            <person name="Rincon C."/>
            <person name="Sanders R I."/>
            <person name="Robbins C."/>
            <person name="Chaturvedi A."/>
        </authorList>
    </citation>
    <scope>NUCLEOTIDE SEQUENCE</scope>
    <source>
        <strain evidence="2">CHB12</strain>
    </source>
</reference>
<dbReference type="Proteomes" id="UP000684084">
    <property type="component" value="Unassembled WGS sequence"/>
</dbReference>
<protein>
    <submittedName>
        <fullName evidence="2">Uncharacterized protein</fullName>
    </submittedName>
</protein>
<evidence type="ECO:0000313" key="2">
    <source>
        <dbReference type="EMBL" id="CAB5368110.1"/>
    </source>
</evidence>
<accession>A0A915ZB76</accession>
<organism evidence="2 3">
    <name type="scientific">Rhizophagus irregularis</name>
    <dbReference type="NCBI Taxonomy" id="588596"/>
    <lineage>
        <taxon>Eukaryota</taxon>
        <taxon>Fungi</taxon>
        <taxon>Fungi incertae sedis</taxon>
        <taxon>Mucoromycota</taxon>
        <taxon>Glomeromycotina</taxon>
        <taxon>Glomeromycetes</taxon>
        <taxon>Glomerales</taxon>
        <taxon>Glomeraceae</taxon>
        <taxon>Rhizophagus</taxon>
    </lineage>
</organism>
<comment type="caution">
    <text evidence="2">The sequence shown here is derived from an EMBL/GenBank/DDBJ whole genome shotgun (WGS) entry which is preliminary data.</text>
</comment>
<dbReference type="VEuPathDB" id="FungiDB:RhiirFUN_011257"/>
<feature type="compositionally biased region" description="Basic and acidic residues" evidence="1">
    <location>
        <begin position="100"/>
        <end position="112"/>
    </location>
</feature>
<name>A0A915ZB76_9GLOM</name>
<sequence length="171" mass="19475">MFKDLPYTDEYNHQIPVKFLRPSSDDTLANIQPNASSNNNTSNISIETPLVFTEVATAYYTSSGEILLDVGSKEWLAELCRRRESANETNSRQVNSLGISDKKLGKTHDRDTSTSLSQDTKKQKLDTFQQSSKRPIVPSDDNIRQVLPWLCSQNDFLFHPWNQLEPMILPL</sequence>
<dbReference type="OrthoDB" id="2403709at2759"/>